<dbReference type="Pfam" id="PF06384">
    <property type="entry name" value="ICAT"/>
    <property type="match status" value="1"/>
</dbReference>
<evidence type="ECO:0000256" key="1">
    <source>
        <dbReference type="ARBA" id="ARBA00006505"/>
    </source>
</evidence>
<dbReference type="SUPFAM" id="SSF81730">
    <property type="entry name" value="beta-catenin-interacting protein ICAT"/>
    <property type="match status" value="1"/>
</dbReference>
<evidence type="ECO:0000313" key="5">
    <source>
        <dbReference type="Proteomes" id="UP001162131"/>
    </source>
</evidence>
<feature type="coiled-coil region" evidence="2">
    <location>
        <begin position="13"/>
        <end position="66"/>
    </location>
</feature>
<protein>
    <recommendedName>
        <fullName evidence="3">Beta-catenin-interacting ICAT domain-containing protein</fullName>
    </recommendedName>
</protein>
<evidence type="ECO:0000256" key="2">
    <source>
        <dbReference type="SAM" id="Coils"/>
    </source>
</evidence>
<dbReference type="PANTHER" id="PTHR16505:SF8">
    <property type="entry name" value="PROTEIN LZIC"/>
    <property type="match status" value="1"/>
</dbReference>
<dbReference type="GO" id="GO:0008013">
    <property type="term" value="F:beta-catenin binding"/>
    <property type="evidence" value="ECO:0007669"/>
    <property type="project" value="InterPro"/>
</dbReference>
<proteinExistence type="inferred from homology"/>
<dbReference type="InterPro" id="IPR009428">
    <property type="entry name" value="ICAT_dom"/>
</dbReference>
<keyword evidence="2" id="KW-0175">Coiled coil</keyword>
<dbReference type="EMBL" id="CAJZBQ010000032">
    <property type="protein sequence ID" value="CAG9322407.1"/>
    <property type="molecule type" value="Genomic_DNA"/>
</dbReference>
<comment type="similarity">
    <text evidence="1">Belongs to the CTNNBIP1 family.</text>
</comment>
<dbReference type="InterPro" id="IPR036911">
    <property type="entry name" value="ICAT_sf"/>
</dbReference>
<dbReference type="AlphaFoldDB" id="A0AAU9JAD0"/>
<dbReference type="Gene3D" id="1.10.10.490">
    <property type="entry name" value="Beta-catenin-interacting ICAT"/>
    <property type="match status" value="1"/>
</dbReference>
<dbReference type="PANTHER" id="PTHR16505">
    <property type="entry name" value="PROTEIN LZIC"/>
    <property type="match status" value="1"/>
</dbReference>
<reference evidence="4" key="1">
    <citation type="submission" date="2021-09" db="EMBL/GenBank/DDBJ databases">
        <authorList>
            <consortium name="AG Swart"/>
            <person name="Singh M."/>
            <person name="Singh A."/>
            <person name="Seah K."/>
            <person name="Emmerich C."/>
        </authorList>
    </citation>
    <scope>NUCLEOTIDE SEQUENCE</scope>
    <source>
        <strain evidence="4">ATCC30299</strain>
    </source>
</reference>
<sequence length="198" mass="22937">MASRGEAETQALRQRVEEQLSRLITQLRDLEENKELMDDSEYSSMKEDTLQQLREFEAQLERWKSGNITLIDDFNRIQIAIQQAVSQAFKTPEVIQMFAARQPQQLRSRLEEMERDRHLGKIQEQDYQAKRLEILMALDKLGETLSPEERELLVSFSSAGNRVEANQDREVDAKGLFPAAKGLLSHAKHLIKDDKLQL</sequence>
<gene>
    <name evidence="4" type="ORF">BSTOLATCC_MIC31540</name>
</gene>
<accession>A0AAU9JAD0</accession>
<evidence type="ECO:0000313" key="4">
    <source>
        <dbReference type="EMBL" id="CAG9322407.1"/>
    </source>
</evidence>
<feature type="domain" description="Beta-catenin-interacting ICAT" evidence="3">
    <location>
        <begin position="113"/>
        <end position="159"/>
    </location>
</feature>
<evidence type="ECO:0000259" key="3">
    <source>
        <dbReference type="Pfam" id="PF06384"/>
    </source>
</evidence>
<name>A0AAU9JAD0_9CILI</name>
<keyword evidence="5" id="KW-1185">Reference proteome</keyword>
<organism evidence="4 5">
    <name type="scientific">Blepharisma stoltei</name>
    <dbReference type="NCBI Taxonomy" id="1481888"/>
    <lineage>
        <taxon>Eukaryota</taxon>
        <taxon>Sar</taxon>
        <taxon>Alveolata</taxon>
        <taxon>Ciliophora</taxon>
        <taxon>Postciliodesmatophora</taxon>
        <taxon>Heterotrichea</taxon>
        <taxon>Heterotrichida</taxon>
        <taxon>Blepharismidae</taxon>
        <taxon>Blepharisma</taxon>
    </lineage>
</organism>
<dbReference type="Proteomes" id="UP001162131">
    <property type="component" value="Unassembled WGS sequence"/>
</dbReference>
<dbReference type="InterPro" id="IPR040065">
    <property type="entry name" value="LZIC"/>
</dbReference>
<comment type="caution">
    <text evidence="4">The sequence shown here is derived from an EMBL/GenBank/DDBJ whole genome shotgun (WGS) entry which is preliminary data.</text>
</comment>